<evidence type="ECO:0000256" key="2">
    <source>
        <dbReference type="ARBA" id="ARBA00022741"/>
    </source>
</evidence>
<protein>
    <recommendedName>
        <fullName evidence="5">GHMP kinase C-terminal domain-containing protein</fullName>
    </recommendedName>
</protein>
<evidence type="ECO:0000313" key="7">
    <source>
        <dbReference type="Proteomes" id="UP001321475"/>
    </source>
</evidence>
<keyword evidence="4" id="KW-0067">ATP-binding</keyword>
<evidence type="ECO:0000256" key="1">
    <source>
        <dbReference type="ARBA" id="ARBA00022679"/>
    </source>
</evidence>
<keyword evidence="1" id="KW-0808">Transferase</keyword>
<dbReference type="PANTHER" id="PTHR20861:SF1">
    <property type="entry name" value="HOMOSERINE KINASE"/>
    <property type="match status" value="1"/>
</dbReference>
<dbReference type="SUPFAM" id="SSF55060">
    <property type="entry name" value="GHMP Kinase, C-terminal domain"/>
    <property type="match status" value="1"/>
</dbReference>
<dbReference type="InterPro" id="IPR036554">
    <property type="entry name" value="GHMP_kinase_C_sf"/>
</dbReference>
<sequence>MLPAQVPHADAARGAGRAALLVEALGRRPDLLLEATDDVLHQGYRAQAMPGSWDLLVALRDAGFAATVSGAGPAVLVLAEESTLGSLDLVLDDLVGGASGWSVERPAIDTEGLRWERLA</sequence>
<reference evidence="7" key="1">
    <citation type="journal article" date="2019" name="Int. J. Syst. Evol. Microbiol.">
        <title>The Global Catalogue of Microorganisms (GCM) 10K type strain sequencing project: providing services to taxonomists for standard genome sequencing and annotation.</title>
        <authorList>
            <consortium name="The Broad Institute Genomics Platform"/>
            <consortium name="The Broad Institute Genome Sequencing Center for Infectious Disease"/>
            <person name="Wu L."/>
            <person name="Ma J."/>
        </authorList>
    </citation>
    <scope>NUCLEOTIDE SEQUENCE [LARGE SCALE GENOMIC DNA]</scope>
    <source>
        <strain evidence="7">NBRC 108565</strain>
    </source>
</reference>
<feature type="domain" description="GHMP kinase C-terminal" evidence="5">
    <location>
        <begin position="31"/>
        <end position="81"/>
    </location>
</feature>
<dbReference type="Proteomes" id="UP001321475">
    <property type="component" value="Chromosome"/>
</dbReference>
<dbReference type="RefSeq" id="WP_350227539.1">
    <property type="nucleotide sequence ID" value="NZ_AP027729.1"/>
</dbReference>
<dbReference type="EMBL" id="AP027729">
    <property type="protein sequence ID" value="BDZ42951.1"/>
    <property type="molecule type" value="Genomic_DNA"/>
</dbReference>
<evidence type="ECO:0000313" key="6">
    <source>
        <dbReference type="EMBL" id="BDZ42951.1"/>
    </source>
</evidence>
<evidence type="ECO:0000256" key="3">
    <source>
        <dbReference type="ARBA" id="ARBA00022777"/>
    </source>
</evidence>
<evidence type="ECO:0000256" key="4">
    <source>
        <dbReference type="ARBA" id="ARBA00022840"/>
    </source>
</evidence>
<dbReference type="InterPro" id="IPR013750">
    <property type="entry name" value="GHMP_kinase_C_dom"/>
</dbReference>
<keyword evidence="2" id="KW-0547">Nucleotide-binding</keyword>
<gene>
    <name evidence="6" type="ORF">GCM10025865_22500</name>
</gene>
<keyword evidence="3" id="KW-0418">Kinase</keyword>
<evidence type="ECO:0000259" key="5">
    <source>
        <dbReference type="Pfam" id="PF08544"/>
    </source>
</evidence>
<name>A0ABM8G4G7_9CELL</name>
<dbReference type="Gene3D" id="3.30.70.890">
    <property type="entry name" value="GHMP kinase, C-terminal domain"/>
    <property type="match status" value="1"/>
</dbReference>
<keyword evidence="7" id="KW-1185">Reference proteome</keyword>
<proteinExistence type="predicted"/>
<accession>A0ABM8G4G7</accession>
<dbReference type="PANTHER" id="PTHR20861">
    <property type="entry name" value="HOMOSERINE/4-DIPHOSPHOCYTIDYL-2-C-METHYL-D-ERYTHRITOL KINASE"/>
    <property type="match status" value="1"/>
</dbReference>
<dbReference type="Pfam" id="PF08544">
    <property type="entry name" value="GHMP_kinases_C"/>
    <property type="match status" value="1"/>
</dbReference>
<organism evidence="6 7">
    <name type="scientific">Paraoerskovia sediminicola</name>
    <dbReference type="NCBI Taxonomy" id="1138587"/>
    <lineage>
        <taxon>Bacteria</taxon>
        <taxon>Bacillati</taxon>
        <taxon>Actinomycetota</taxon>
        <taxon>Actinomycetes</taxon>
        <taxon>Micrococcales</taxon>
        <taxon>Cellulomonadaceae</taxon>
        <taxon>Paraoerskovia</taxon>
    </lineage>
</organism>